<evidence type="ECO:0000313" key="2">
    <source>
        <dbReference type="EMBL" id="EKC39681.1"/>
    </source>
</evidence>
<feature type="region of interest" description="Disordered" evidence="1">
    <location>
        <begin position="1"/>
        <end position="43"/>
    </location>
</feature>
<sequence length="79" mass="8781">MCEEKRPRSTHASPHTSTSHASATTSTTPPLNQTEARTHQTNCHNKWVSSGVSSSSLKERCTGFPQAFIRVRLQEDAER</sequence>
<feature type="compositionally biased region" description="Polar residues" evidence="1">
    <location>
        <begin position="31"/>
        <end position="43"/>
    </location>
</feature>
<gene>
    <name evidence="2" type="ORF">CGI_10007844</name>
</gene>
<feature type="compositionally biased region" description="Low complexity" evidence="1">
    <location>
        <begin position="10"/>
        <end position="30"/>
    </location>
</feature>
<evidence type="ECO:0000256" key="1">
    <source>
        <dbReference type="SAM" id="MobiDB-lite"/>
    </source>
</evidence>
<dbReference type="AlphaFoldDB" id="K1RXH5"/>
<organism evidence="2">
    <name type="scientific">Magallana gigas</name>
    <name type="common">Pacific oyster</name>
    <name type="synonym">Crassostrea gigas</name>
    <dbReference type="NCBI Taxonomy" id="29159"/>
    <lineage>
        <taxon>Eukaryota</taxon>
        <taxon>Metazoa</taxon>
        <taxon>Spiralia</taxon>
        <taxon>Lophotrochozoa</taxon>
        <taxon>Mollusca</taxon>
        <taxon>Bivalvia</taxon>
        <taxon>Autobranchia</taxon>
        <taxon>Pteriomorphia</taxon>
        <taxon>Ostreida</taxon>
        <taxon>Ostreoidea</taxon>
        <taxon>Ostreidae</taxon>
        <taxon>Magallana</taxon>
    </lineage>
</organism>
<reference evidence="2" key="1">
    <citation type="journal article" date="2012" name="Nature">
        <title>The oyster genome reveals stress adaptation and complexity of shell formation.</title>
        <authorList>
            <person name="Zhang G."/>
            <person name="Fang X."/>
            <person name="Guo X."/>
            <person name="Li L."/>
            <person name="Luo R."/>
            <person name="Xu F."/>
            <person name="Yang P."/>
            <person name="Zhang L."/>
            <person name="Wang X."/>
            <person name="Qi H."/>
            <person name="Xiong Z."/>
            <person name="Que H."/>
            <person name="Xie Y."/>
            <person name="Holland P.W."/>
            <person name="Paps J."/>
            <person name="Zhu Y."/>
            <person name="Wu F."/>
            <person name="Chen Y."/>
            <person name="Wang J."/>
            <person name="Peng C."/>
            <person name="Meng J."/>
            <person name="Yang L."/>
            <person name="Liu J."/>
            <person name="Wen B."/>
            <person name="Zhang N."/>
            <person name="Huang Z."/>
            <person name="Zhu Q."/>
            <person name="Feng Y."/>
            <person name="Mount A."/>
            <person name="Hedgecock D."/>
            <person name="Xu Z."/>
            <person name="Liu Y."/>
            <person name="Domazet-Loso T."/>
            <person name="Du Y."/>
            <person name="Sun X."/>
            <person name="Zhang S."/>
            <person name="Liu B."/>
            <person name="Cheng P."/>
            <person name="Jiang X."/>
            <person name="Li J."/>
            <person name="Fan D."/>
            <person name="Wang W."/>
            <person name="Fu W."/>
            <person name="Wang T."/>
            <person name="Wang B."/>
            <person name="Zhang J."/>
            <person name="Peng Z."/>
            <person name="Li Y."/>
            <person name="Li N."/>
            <person name="Wang J."/>
            <person name="Chen M."/>
            <person name="He Y."/>
            <person name="Tan F."/>
            <person name="Song X."/>
            <person name="Zheng Q."/>
            <person name="Huang R."/>
            <person name="Yang H."/>
            <person name="Du X."/>
            <person name="Chen L."/>
            <person name="Yang M."/>
            <person name="Gaffney P.M."/>
            <person name="Wang S."/>
            <person name="Luo L."/>
            <person name="She Z."/>
            <person name="Ming Y."/>
            <person name="Huang W."/>
            <person name="Zhang S."/>
            <person name="Huang B."/>
            <person name="Zhang Y."/>
            <person name="Qu T."/>
            <person name="Ni P."/>
            <person name="Miao G."/>
            <person name="Wang J."/>
            <person name="Wang Q."/>
            <person name="Steinberg C.E."/>
            <person name="Wang H."/>
            <person name="Li N."/>
            <person name="Qian L."/>
            <person name="Zhang G."/>
            <person name="Li Y."/>
            <person name="Yang H."/>
            <person name="Liu X."/>
            <person name="Wang J."/>
            <person name="Yin Y."/>
            <person name="Wang J."/>
        </authorList>
    </citation>
    <scope>NUCLEOTIDE SEQUENCE [LARGE SCALE GENOMIC DNA]</scope>
    <source>
        <strain evidence="2">05x7-T-G4-1.051#20</strain>
    </source>
</reference>
<proteinExistence type="predicted"/>
<protein>
    <submittedName>
        <fullName evidence="2">Uncharacterized protein</fullName>
    </submittedName>
</protein>
<accession>K1RXH5</accession>
<dbReference type="HOGENOM" id="CLU_2608336_0_0_1"/>
<dbReference type="EMBL" id="JH815776">
    <property type="protein sequence ID" value="EKC39681.1"/>
    <property type="molecule type" value="Genomic_DNA"/>
</dbReference>
<dbReference type="InParanoid" id="K1RXH5"/>
<name>K1RXH5_MAGGI</name>